<organism evidence="2 3">
    <name type="scientific">Striga hermonthica</name>
    <name type="common">Purple witchweed</name>
    <name type="synonym">Buchnera hermonthica</name>
    <dbReference type="NCBI Taxonomy" id="68872"/>
    <lineage>
        <taxon>Eukaryota</taxon>
        <taxon>Viridiplantae</taxon>
        <taxon>Streptophyta</taxon>
        <taxon>Embryophyta</taxon>
        <taxon>Tracheophyta</taxon>
        <taxon>Spermatophyta</taxon>
        <taxon>Magnoliopsida</taxon>
        <taxon>eudicotyledons</taxon>
        <taxon>Gunneridae</taxon>
        <taxon>Pentapetalae</taxon>
        <taxon>asterids</taxon>
        <taxon>lamiids</taxon>
        <taxon>Lamiales</taxon>
        <taxon>Orobanchaceae</taxon>
        <taxon>Buchnereae</taxon>
        <taxon>Striga</taxon>
    </lineage>
</organism>
<dbReference type="PANTHER" id="PTHR44259:SF37">
    <property type="entry name" value="DUF1618 DOMAIN-CONTAINING PROTEIN"/>
    <property type="match status" value="1"/>
</dbReference>
<name>A0A9N7RHQ8_STRHE</name>
<dbReference type="Proteomes" id="UP001153555">
    <property type="component" value="Unassembled WGS sequence"/>
</dbReference>
<comment type="caution">
    <text evidence="2">The sequence shown here is derived from an EMBL/GenBank/DDBJ whole genome shotgun (WGS) entry which is preliminary data.</text>
</comment>
<feature type="domain" description="KIB1-4 beta-propeller" evidence="1">
    <location>
        <begin position="61"/>
        <end position="250"/>
    </location>
</feature>
<accession>A0A9N7RHQ8</accession>
<evidence type="ECO:0000259" key="1">
    <source>
        <dbReference type="Pfam" id="PF03478"/>
    </source>
</evidence>
<gene>
    <name evidence="2" type="ORF">SHERM_26674</name>
</gene>
<dbReference type="Pfam" id="PF03478">
    <property type="entry name" value="Beta-prop_KIB1-4"/>
    <property type="match status" value="1"/>
</dbReference>
<sequence>MAVGKLRERVESLRVCVCLLLREMVVYDDGCGIWDFSKSERPSRSTHWTPIGHLYWSKKLYWNATHHDDDEDFYARQYTDCVYSTTHKLFFCFVMWRLECWDLQDLECPRICWSETLHYMVGVATEEETMALSFTTRGYLNVKKQHFLVVAEQMNQLSSWICLWMGLDGSYSPQIYFGKCKGWDDKFPHQTYSFDVFKVDYISGGDGTQPKLIKTSVEGSLDGLAMFIGKNHSFAMSTPTNHGLEKDCIY</sequence>
<dbReference type="EMBL" id="CACSLK010027831">
    <property type="protein sequence ID" value="CAA0831296.1"/>
    <property type="molecule type" value="Genomic_DNA"/>
</dbReference>
<dbReference type="InterPro" id="IPR005174">
    <property type="entry name" value="KIB1-4_b-propeller"/>
</dbReference>
<dbReference type="AlphaFoldDB" id="A0A9N7RHQ8"/>
<evidence type="ECO:0000313" key="2">
    <source>
        <dbReference type="EMBL" id="CAA0831296.1"/>
    </source>
</evidence>
<dbReference type="OrthoDB" id="642536at2759"/>
<protein>
    <recommendedName>
        <fullName evidence="1">KIB1-4 beta-propeller domain-containing protein</fullName>
    </recommendedName>
</protein>
<dbReference type="PANTHER" id="PTHR44259">
    <property type="entry name" value="OS07G0183000 PROTEIN-RELATED"/>
    <property type="match status" value="1"/>
</dbReference>
<dbReference type="InterPro" id="IPR050942">
    <property type="entry name" value="F-box_BR-signaling"/>
</dbReference>
<reference evidence="2" key="1">
    <citation type="submission" date="2019-12" db="EMBL/GenBank/DDBJ databases">
        <authorList>
            <person name="Scholes J."/>
        </authorList>
    </citation>
    <scope>NUCLEOTIDE SEQUENCE</scope>
</reference>
<evidence type="ECO:0000313" key="3">
    <source>
        <dbReference type="Proteomes" id="UP001153555"/>
    </source>
</evidence>
<proteinExistence type="predicted"/>
<keyword evidence="3" id="KW-1185">Reference proteome</keyword>